<dbReference type="InterPro" id="IPR039907">
    <property type="entry name" value="NOB1"/>
</dbReference>
<dbReference type="STRING" id="1160895.CM19_11450"/>
<evidence type="ECO:0000256" key="2">
    <source>
        <dbReference type="ARBA" id="ARBA00022723"/>
    </source>
</evidence>
<dbReference type="InterPro" id="IPR002716">
    <property type="entry name" value="PIN_dom"/>
</dbReference>
<dbReference type="GO" id="GO:0004521">
    <property type="term" value="F:RNA endonuclease activity"/>
    <property type="evidence" value="ECO:0007669"/>
    <property type="project" value="TreeGrafter"/>
</dbReference>
<keyword evidence="2" id="KW-0479">Metal-binding</keyword>
<keyword evidence="5" id="KW-0238">DNA-binding</keyword>
<dbReference type="PANTHER" id="PTHR12814:SF2">
    <property type="entry name" value="RNA-BINDING PROTEIN NOB1"/>
    <property type="match status" value="1"/>
</dbReference>
<comment type="caution">
    <text evidence="5">The sequence shown here is derived from an EMBL/GenBank/DDBJ whole genome shotgun (WGS) entry which is preliminary data.</text>
</comment>
<evidence type="ECO:0000256" key="1">
    <source>
        <dbReference type="ARBA" id="ARBA00022722"/>
    </source>
</evidence>
<dbReference type="GO" id="GO:0016787">
    <property type="term" value="F:hydrolase activity"/>
    <property type="evidence" value="ECO:0007669"/>
    <property type="project" value="UniProtKB-KW"/>
</dbReference>
<dbReference type="GO" id="GO:0030688">
    <property type="term" value="C:preribosome, small subunit precursor"/>
    <property type="evidence" value="ECO:0007669"/>
    <property type="project" value="TreeGrafter"/>
</dbReference>
<keyword evidence="6" id="KW-1185">Reference proteome</keyword>
<evidence type="ECO:0000313" key="6">
    <source>
        <dbReference type="Proteomes" id="UP000024332"/>
    </source>
</evidence>
<keyword evidence="1" id="KW-0540">Nuclease</keyword>
<dbReference type="AlphaFoldDB" id="A0A031LKQ3"/>
<dbReference type="RefSeq" id="WP_048100455.1">
    <property type="nucleotide sequence ID" value="NZ_JFZT01000057.1"/>
</dbReference>
<evidence type="ECO:0000259" key="4">
    <source>
        <dbReference type="SMART" id="SM00670"/>
    </source>
</evidence>
<dbReference type="GO" id="GO:0046872">
    <property type="term" value="F:metal ion binding"/>
    <property type="evidence" value="ECO:0007669"/>
    <property type="project" value="UniProtKB-KW"/>
</dbReference>
<dbReference type="InterPro" id="IPR010696">
    <property type="entry name" value="DUF1272"/>
</dbReference>
<protein>
    <submittedName>
        <fullName evidence="5">DNA-binding protein</fullName>
    </submittedName>
</protein>
<keyword evidence="3" id="KW-0378">Hydrolase</keyword>
<dbReference type="InterPro" id="IPR033411">
    <property type="entry name" value="Ribonuclease_PIN"/>
</dbReference>
<evidence type="ECO:0000256" key="3">
    <source>
        <dbReference type="ARBA" id="ARBA00022801"/>
    </source>
</evidence>
<dbReference type="SMART" id="SM00670">
    <property type="entry name" value="PINc"/>
    <property type="match status" value="1"/>
</dbReference>
<reference evidence="5 6" key="1">
    <citation type="submission" date="2014-03" db="EMBL/GenBank/DDBJ databases">
        <title>Draft genome sequence of the novel thermoacidophilic archaea Acidianus copahuensis ALE1 strain, isolated from Copahue volcanic area in Neuquen Argentina.</title>
        <authorList>
            <person name="Urbieta M.S."/>
            <person name="Rascovan N."/>
            <person name="Castro C."/>
            <person name="Revale S."/>
            <person name="Giaveno M.A."/>
            <person name="Vazquez M.P."/>
            <person name="Donati E.R."/>
        </authorList>
    </citation>
    <scope>NUCLEOTIDE SEQUENCE [LARGE SCALE GENOMIC DNA]</scope>
    <source>
        <strain evidence="5 6">ALE1</strain>
    </source>
</reference>
<dbReference type="GO" id="GO:0003677">
    <property type="term" value="F:DNA binding"/>
    <property type="evidence" value="ECO:0007669"/>
    <property type="project" value="UniProtKB-KW"/>
</dbReference>
<dbReference type="Pfam" id="PF06906">
    <property type="entry name" value="DUF1272"/>
    <property type="match status" value="1"/>
</dbReference>
<evidence type="ECO:0000313" key="5">
    <source>
        <dbReference type="EMBL" id="EZQ02075.1"/>
    </source>
</evidence>
<feature type="domain" description="PIN" evidence="4">
    <location>
        <begin position="2"/>
        <end position="103"/>
    </location>
</feature>
<dbReference type="Gene3D" id="3.40.50.1010">
    <property type="entry name" value="5'-nuclease"/>
    <property type="match status" value="1"/>
</dbReference>
<name>A0A031LKQ3_9CREN</name>
<dbReference type="EMBL" id="JFZT01000057">
    <property type="protein sequence ID" value="EZQ02075.1"/>
    <property type="molecule type" value="Genomic_DNA"/>
</dbReference>
<gene>
    <name evidence="5" type="ORF">CM19_11450</name>
</gene>
<accession>A0A031LKQ3</accession>
<proteinExistence type="predicted"/>
<dbReference type="PANTHER" id="PTHR12814">
    <property type="entry name" value="RNA-BINDING PROTEIN NOB1"/>
    <property type="match status" value="1"/>
</dbReference>
<dbReference type="Proteomes" id="UP000024332">
    <property type="component" value="Unassembled WGS sequence"/>
</dbReference>
<sequence>MEKIIFDTAPFFAGLENSFPKIYTTQDVIQEVKDSVSRHLLSLALDSGKIIILKPSRNSLETVKRKIKEVNDFSLSETDISVAAIALDSKPCVVFTDDLSLQNLLIILGINFTSVKLNKKAVVSKKFIYECKYCGYKTKYNNNTCPKCGGNLVKKSLSLTRDKNF</sequence>
<organism evidence="5 6">
    <name type="scientific">Candidatus Acidianus copahuensis</name>
    <dbReference type="NCBI Taxonomy" id="1160895"/>
    <lineage>
        <taxon>Archaea</taxon>
        <taxon>Thermoproteota</taxon>
        <taxon>Thermoprotei</taxon>
        <taxon>Sulfolobales</taxon>
        <taxon>Sulfolobaceae</taxon>
        <taxon>Acidianus</taxon>
    </lineage>
</organism>
<dbReference type="GO" id="GO:0030490">
    <property type="term" value="P:maturation of SSU-rRNA"/>
    <property type="evidence" value="ECO:0007669"/>
    <property type="project" value="TreeGrafter"/>
</dbReference>
<dbReference type="CDD" id="cd09876">
    <property type="entry name" value="PIN_Nob1-like"/>
    <property type="match status" value="1"/>
</dbReference>
<dbReference type="Pfam" id="PF17146">
    <property type="entry name" value="PIN_6"/>
    <property type="match status" value="1"/>
</dbReference>